<dbReference type="GO" id="GO:0022857">
    <property type="term" value="F:transmembrane transporter activity"/>
    <property type="evidence" value="ECO:0007669"/>
    <property type="project" value="InterPro"/>
</dbReference>
<dbReference type="Pfam" id="PF07690">
    <property type="entry name" value="MFS_1"/>
    <property type="match status" value="1"/>
</dbReference>
<keyword evidence="2" id="KW-0813">Transport</keyword>
<evidence type="ECO:0000256" key="5">
    <source>
        <dbReference type="ARBA" id="ARBA00023136"/>
    </source>
</evidence>
<dbReference type="InterPro" id="IPR036259">
    <property type="entry name" value="MFS_trans_sf"/>
</dbReference>
<evidence type="ECO:0000256" key="6">
    <source>
        <dbReference type="SAM" id="Phobius"/>
    </source>
</evidence>
<evidence type="ECO:0000256" key="3">
    <source>
        <dbReference type="ARBA" id="ARBA00022692"/>
    </source>
</evidence>
<dbReference type="Gene3D" id="1.20.1250.20">
    <property type="entry name" value="MFS general substrate transporter like domains"/>
    <property type="match status" value="1"/>
</dbReference>
<keyword evidence="4 6" id="KW-1133">Transmembrane helix</keyword>
<dbReference type="PANTHER" id="PTHR23506">
    <property type="entry name" value="GH10249P"/>
    <property type="match status" value="1"/>
</dbReference>
<name>A0AAD9N7X5_9ANNE</name>
<feature type="transmembrane region" description="Helical" evidence="6">
    <location>
        <begin position="46"/>
        <end position="67"/>
    </location>
</feature>
<accession>A0AAD9N7X5</accession>
<feature type="transmembrane region" description="Helical" evidence="6">
    <location>
        <begin position="74"/>
        <end position="93"/>
    </location>
</feature>
<dbReference type="GO" id="GO:0016020">
    <property type="term" value="C:membrane"/>
    <property type="evidence" value="ECO:0007669"/>
    <property type="project" value="UniProtKB-SubCell"/>
</dbReference>
<evidence type="ECO:0008006" key="9">
    <source>
        <dbReference type="Google" id="ProtNLM"/>
    </source>
</evidence>
<feature type="transmembrane region" description="Helical" evidence="6">
    <location>
        <begin position="12"/>
        <end position="34"/>
    </location>
</feature>
<protein>
    <recommendedName>
        <fullName evidence="9">MFS transporter</fullName>
    </recommendedName>
</protein>
<dbReference type="PANTHER" id="PTHR23506:SF28">
    <property type="entry name" value="MFS-TYPE TRANSPORTER SLC18B1-LIKE PROTEIN"/>
    <property type="match status" value="1"/>
</dbReference>
<evidence type="ECO:0000313" key="8">
    <source>
        <dbReference type="Proteomes" id="UP001208570"/>
    </source>
</evidence>
<keyword evidence="5 6" id="KW-0472">Membrane</keyword>
<organism evidence="7 8">
    <name type="scientific">Paralvinella palmiformis</name>
    <dbReference type="NCBI Taxonomy" id="53620"/>
    <lineage>
        <taxon>Eukaryota</taxon>
        <taxon>Metazoa</taxon>
        <taxon>Spiralia</taxon>
        <taxon>Lophotrochozoa</taxon>
        <taxon>Annelida</taxon>
        <taxon>Polychaeta</taxon>
        <taxon>Sedentaria</taxon>
        <taxon>Canalipalpata</taxon>
        <taxon>Terebellida</taxon>
        <taxon>Terebelliformia</taxon>
        <taxon>Alvinellidae</taxon>
        <taxon>Paralvinella</taxon>
    </lineage>
</organism>
<sequence length="192" mass="20716">MPFFQFNLSPTIIGLIFLLISACYAVCSPLWGWVADNVSDSAPMMVIGFVGTGIGFLILGPSPILFIPEKFSPLWLDIVALIIIGLSISLALVPTYDKILDAAEKAGIPDTLANCSTVAGLWNASYSFGEFIGPVLAGWMMGASIVMLILFLYEKKFGPAGIRKQRPVSDIEATDIENRSNERTPLLSAART</sequence>
<keyword evidence="8" id="KW-1185">Reference proteome</keyword>
<comment type="subcellular location">
    <subcellularLocation>
        <location evidence="1">Membrane</location>
        <topology evidence="1">Multi-pass membrane protein</topology>
    </subcellularLocation>
</comment>
<evidence type="ECO:0000256" key="2">
    <source>
        <dbReference type="ARBA" id="ARBA00022448"/>
    </source>
</evidence>
<dbReference type="InterPro" id="IPR050930">
    <property type="entry name" value="MFS_Vesicular_Transporter"/>
</dbReference>
<comment type="caution">
    <text evidence="7">The sequence shown here is derived from an EMBL/GenBank/DDBJ whole genome shotgun (WGS) entry which is preliminary data.</text>
</comment>
<dbReference type="AlphaFoldDB" id="A0AAD9N7X5"/>
<dbReference type="InterPro" id="IPR011701">
    <property type="entry name" value="MFS"/>
</dbReference>
<keyword evidence="3 6" id="KW-0812">Transmembrane</keyword>
<evidence type="ECO:0000256" key="4">
    <source>
        <dbReference type="ARBA" id="ARBA00022989"/>
    </source>
</evidence>
<gene>
    <name evidence="7" type="ORF">LSH36_139g05111</name>
</gene>
<evidence type="ECO:0000313" key="7">
    <source>
        <dbReference type="EMBL" id="KAK2160150.1"/>
    </source>
</evidence>
<reference evidence="7" key="1">
    <citation type="journal article" date="2023" name="Mol. Biol. Evol.">
        <title>Third-Generation Sequencing Reveals the Adaptive Role of the Epigenome in Three Deep-Sea Polychaetes.</title>
        <authorList>
            <person name="Perez M."/>
            <person name="Aroh O."/>
            <person name="Sun Y."/>
            <person name="Lan Y."/>
            <person name="Juniper S.K."/>
            <person name="Young C.R."/>
            <person name="Angers B."/>
            <person name="Qian P.Y."/>
        </authorList>
    </citation>
    <scope>NUCLEOTIDE SEQUENCE</scope>
    <source>
        <strain evidence="7">P08H-3</strain>
    </source>
</reference>
<evidence type="ECO:0000256" key="1">
    <source>
        <dbReference type="ARBA" id="ARBA00004141"/>
    </source>
</evidence>
<proteinExistence type="predicted"/>
<dbReference type="Proteomes" id="UP001208570">
    <property type="component" value="Unassembled WGS sequence"/>
</dbReference>
<dbReference type="EMBL" id="JAODUP010000139">
    <property type="protein sequence ID" value="KAK2160150.1"/>
    <property type="molecule type" value="Genomic_DNA"/>
</dbReference>
<dbReference type="SUPFAM" id="SSF103473">
    <property type="entry name" value="MFS general substrate transporter"/>
    <property type="match status" value="1"/>
</dbReference>
<feature type="transmembrane region" description="Helical" evidence="6">
    <location>
        <begin position="131"/>
        <end position="153"/>
    </location>
</feature>